<dbReference type="Proteomes" id="UP000663879">
    <property type="component" value="Unassembled WGS sequence"/>
</dbReference>
<sequence length="155" mass="18668">MNAFPNIFSKNYNQTIYTKYHYHHNQPVYMLRMGKASNPKKLYCKTYNKLKNMSYQNLNQCIYLDSNQLNYYFNSNNNISNLSDNYYNHLLHLNSGCDSIESDDEIDGVYSDLNFYGIRSKNKKVKFFNYFKKLSQKNPIKDYVYYNQILEYYGD</sequence>
<evidence type="ECO:0000313" key="2">
    <source>
        <dbReference type="Proteomes" id="UP000663879"/>
    </source>
</evidence>
<proteinExistence type="predicted"/>
<reference evidence="1" key="1">
    <citation type="submission" date="2021-02" db="EMBL/GenBank/DDBJ databases">
        <authorList>
            <person name="Nowell W R."/>
        </authorList>
    </citation>
    <scope>NUCLEOTIDE SEQUENCE</scope>
    <source>
        <strain evidence="1">Ploen Becks lab</strain>
    </source>
</reference>
<name>A0A813MSQ6_9BILA</name>
<gene>
    <name evidence="1" type="ORF">OXX778_LOCUS2620</name>
</gene>
<comment type="caution">
    <text evidence="1">The sequence shown here is derived from an EMBL/GenBank/DDBJ whole genome shotgun (WGS) entry which is preliminary data.</text>
</comment>
<organism evidence="1 2">
    <name type="scientific">Brachionus calyciflorus</name>
    <dbReference type="NCBI Taxonomy" id="104777"/>
    <lineage>
        <taxon>Eukaryota</taxon>
        <taxon>Metazoa</taxon>
        <taxon>Spiralia</taxon>
        <taxon>Gnathifera</taxon>
        <taxon>Rotifera</taxon>
        <taxon>Eurotatoria</taxon>
        <taxon>Monogononta</taxon>
        <taxon>Pseudotrocha</taxon>
        <taxon>Ploima</taxon>
        <taxon>Brachionidae</taxon>
        <taxon>Brachionus</taxon>
    </lineage>
</organism>
<accession>A0A813MSQ6</accession>
<dbReference type="EMBL" id="CAJNOC010000210">
    <property type="protein sequence ID" value="CAF0727585.1"/>
    <property type="molecule type" value="Genomic_DNA"/>
</dbReference>
<keyword evidence="2" id="KW-1185">Reference proteome</keyword>
<dbReference type="AlphaFoldDB" id="A0A813MSQ6"/>
<dbReference type="OrthoDB" id="10496775at2759"/>
<protein>
    <submittedName>
        <fullName evidence="1">Uncharacterized protein</fullName>
    </submittedName>
</protein>
<evidence type="ECO:0000313" key="1">
    <source>
        <dbReference type="EMBL" id="CAF0727585.1"/>
    </source>
</evidence>